<dbReference type="Pfam" id="PF00027">
    <property type="entry name" value="cNMP_binding"/>
    <property type="match status" value="1"/>
</dbReference>
<keyword evidence="2" id="KW-0238">DNA-binding</keyword>
<keyword evidence="7" id="KW-1185">Reference proteome</keyword>
<dbReference type="EMBL" id="MCIB01000012">
    <property type="protein sequence ID" value="RKD32250.1"/>
    <property type="molecule type" value="Genomic_DNA"/>
</dbReference>
<dbReference type="Pfam" id="PF13545">
    <property type="entry name" value="HTH_Crp_2"/>
    <property type="match status" value="1"/>
</dbReference>
<dbReference type="OrthoDB" id="8254501at2"/>
<dbReference type="PRINTS" id="PR00034">
    <property type="entry name" value="HTHCRP"/>
</dbReference>
<dbReference type="PANTHER" id="PTHR24567">
    <property type="entry name" value="CRP FAMILY TRANSCRIPTIONAL REGULATORY PROTEIN"/>
    <property type="match status" value="1"/>
</dbReference>
<keyword evidence="1" id="KW-0805">Transcription regulation</keyword>
<name>A0A419T3X2_9FIRM</name>
<dbReference type="InterPro" id="IPR050397">
    <property type="entry name" value="Env_Response_Regulators"/>
</dbReference>
<dbReference type="InterPro" id="IPR014710">
    <property type="entry name" value="RmlC-like_jellyroll"/>
</dbReference>
<dbReference type="GO" id="GO:0003700">
    <property type="term" value="F:DNA-binding transcription factor activity"/>
    <property type="evidence" value="ECO:0007669"/>
    <property type="project" value="InterPro"/>
</dbReference>
<dbReference type="Gene3D" id="2.60.120.10">
    <property type="entry name" value="Jelly Rolls"/>
    <property type="match status" value="1"/>
</dbReference>
<dbReference type="InterPro" id="IPR012318">
    <property type="entry name" value="HTH_CRP"/>
</dbReference>
<evidence type="ECO:0008006" key="8">
    <source>
        <dbReference type="Google" id="ProtNLM"/>
    </source>
</evidence>
<accession>A0A419T3X2</accession>
<dbReference type="InterPro" id="IPR018335">
    <property type="entry name" value="Tscrpt_reg_HTH_Crp-type_CS"/>
</dbReference>
<dbReference type="AlphaFoldDB" id="A0A419T3X2"/>
<evidence type="ECO:0000256" key="2">
    <source>
        <dbReference type="ARBA" id="ARBA00023125"/>
    </source>
</evidence>
<evidence type="ECO:0000256" key="3">
    <source>
        <dbReference type="ARBA" id="ARBA00023163"/>
    </source>
</evidence>
<sequence>MRVILMYDELFNRKRQEKMRSFFLDSLSKKGMVKDYGKDEIIDIPDNHCVGIVTKGKIKQSLYSSKGTEKTLYILLPGEIFGEMTYFCGGQSNMITRAMEDSTISIVRRERLDEELSRLPDIYRYFIHSITRKFRIVMCQMADMLFHSSIGKIADILIRLSSQEARKIEGKIIINMPLTHQDLANLIGCSRVTVTRGLNQLKNEGIIDIEKKMIIINNMDKLKKYTDLIDY</sequence>
<organism evidence="6 7">
    <name type="scientific">Thermohalobacter berrensis</name>
    <dbReference type="NCBI Taxonomy" id="99594"/>
    <lineage>
        <taxon>Bacteria</taxon>
        <taxon>Bacillati</taxon>
        <taxon>Bacillota</taxon>
        <taxon>Tissierellia</taxon>
        <taxon>Tissierellales</taxon>
        <taxon>Thermohalobacteraceae</taxon>
        <taxon>Thermohalobacter</taxon>
    </lineage>
</organism>
<dbReference type="InterPro" id="IPR000595">
    <property type="entry name" value="cNMP-bd_dom"/>
</dbReference>
<dbReference type="SUPFAM" id="SSF46785">
    <property type="entry name" value="Winged helix' DNA-binding domain"/>
    <property type="match status" value="1"/>
</dbReference>
<feature type="domain" description="Cyclic nucleotide-binding" evidence="4">
    <location>
        <begin position="52"/>
        <end position="133"/>
    </location>
</feature>
<dbReference type="CDD" id="cd00092">
    <property type="entry name" value="HTH_CRP"/>
    <property type="match status" value="1"/>
</dbReference>
<feature type="domain" description="HTH crp-type" evidence="5">
    <location>
        <begin position="147"/>
        <end position="220"/>
    </location>
</feature>
<dbReference type="SMART" id="SM00419">
    <property type="entry name" value="HTH_CRP"/>
    <property type="match status" value="1"/>
</dbReference>
<evidence type="ECO:0000259" key="4">
    <source>
        <dbReference type="PROSITE" id="PS50042"/>
    </source>
</evidence>
<gene>
    <name evidence="6" type="ORF">BET03_02760</name>
</gene>
<comment type="caution">
    <text evidence="6">The sequence shown here is derived from an EMBL/GenBank/DDBJ whole genome shotgun (WGS) entry which is preliminary data.</text>
</comment>
<dbReference type="Proteomes" id="UP000284177">
    <property type="component" value="Unassembled WGS sequence"/>
</dbReference>
<dbReference type="SUPFAM" id="SSF51206">
    <property type="entry name" value="cAMP-binding domain-like"/>
    <property type="match status" value="1"/>
</dbReference>
<evidence type="ECO:0000313" key="6">
    <source>
        <dbReference type="EMBL" id="RKD32250.1"/>
    </source>
</evidence>
<dbReference type="GO" id="GO:0003677">
    <property type="term" value="F:DNA binding"/>
    <property type="evidence" value="ECO:0007669"/>
    <property type="project" value="UniProtKB-KW"/>
</dbReference>
<dbReference type="GO" id="GO:0005829">
    <property type="term" value="C:cytosol"/>
    <property type="evidence" value="ECO:0007669"/>
    <property type="project" value="TreeGrafter"/>
</dbReference>
<dbReference type="CDD" id="cd00038">
    <property type="entry name" value="CAP_ED"/>
    <property type="match status" value="1"/>
</dbReference>
<keyword evidence="3" id="KW-0804">Transcription</keyword>
<proteinExistence type="predicted"/>
<protein>
    <recommendedName>
        <fullName evidence="8">Crp/Fnr family transcriptional regulator</fullName>
    </recommendedName>
</protein>
<reference evidence="6 7" key="1">
    <citation type="submission" date="2016-08" db="EMBL/GenBank/DDBJ databases">
        <title>Novel Firmicutes and Novel Genomes.</title>
        <authorList>
            <person name="Poppleton D.I."/>
            <person name="Gribaldo S."/>
        </authorList>
    </citation>
    <scope>NUCLEOTIDE SEQUENCE [LARGE SCALE GENOMIC DNA]</scope>
    <source>
        <strain evidence="6 7">CTT3</strain>
    </source>
</reference>
<dbReference type="PANTHER" id="PTHR24567:SF26">
    <property type="entry name" value="REGULATORY PROTEIN YEIL"/>
    <property type="match status" value="1"/>
</dbReference>
<dbReference type="PROSITE" id="PS00042">
    <property type="entry name" value="HTH_CRP_1"/>
    <property type="match status" value="1"/>
</dbReference>
<dbReference type="Gene3D" id="1.10.10.10">
    <property type="entry name" value="Winged helix-like DNA-binding domain superfamily/Winged helix DNA-binding domain"/>
    <property type="match status" value="1"/>
</dbReference>
<evidence type="ECO:0000259" key="5">
    <source>
        <dbReference type="PROSITE" id="PS51063"/>
    </source>
</evidence>
<evidence type="ECO:0000256" key="1">
    <source>
        <dbReference type="ARBA" id="ARBA00023015"/>
    </source>
</evidence>
<evidence type="ECO:0000313" key="7">
    <source>
        <dbReference type="Proteomes" id="UP000284177"/>
    </source>
</evidence>
<dbReference type="InterPro" id="IPR036388">
    <property type="entry name" value="WH-like_DNA-bd_sf"/>
</dbReference>
<dbReference type="InterPro" id="IPR018490">
    <property type="entry name" value="cNMP-bd_dom_sf"/>
</dbReference>
<dbReference type="PROSITE" id="PS51063">
    <property type="entry name" value="HTH_CRP_2"/>
    <property type="match status" value="1"/>
</dbReference>
<dbReference type="InterPro" id="IPR036390">
    <property type="entry name" value="WH_DNA-bd_sf"/>
</dbReference>
<dbReference type="PROSITE" id="PS50042">
    <property type="entry name" value="CNMP_BINDING_3"/>
    <property type="match status" value="1"/>
</dbReference>